<proteinExistence type="predicted"/>
<comment type="caution">
    <text evidence="2">The sequence shown here is derived from an EMBL/GenBank/DDBJ whole genome shotgun (WGS) entry which is preliminary data.</text>
</comment>
<protein>
    <recommendedName>
        <fullName evidence="4">Ig-like domain (Group 3)</fullName>
    </recommendedName>
</protein>
<dbReference type="EMBL" id="JAOSHO010000042">
    <property type="protein sequence ID" value="MCW1243938.1"/>
    <property type="molecule type" value="Genomic_DNA"/>
</dbReference>
<dbReference type="RefSeq" id="WP_264426994.1">
    <property type="nucleotide sequence ID" value="NZ_JAOSHO010000042.1"/>
</dbReference>
<gene>
    <name evidence="2" type="ORF">OC610_05935</name>
</gene>
<sequence length="1343" mass="142681">MSTDDFEPSKSEDASPSVSAADAQVGEAADKNGSSLPAGLTGQIFIQAMGSTGSPWANFMADYAWSPDGGTFRLTQPNYSAQNNGSSKGNVYIQLVSAADTGYVELTNDDAIQDGAWHPLNRTAQVSGNSNSVNVKFKYTYDRSGDDPHIYGERAILFDVPVPTVNPIKNVSDRTVRISGTGAVSGGQVFVHTSIVAEHYRASMQANGSWSVNAPLSDGARHLTFIAYQTVGGRQSSSTPSADIYLAYITQPPSGAVLVTGETFRGLGAPGSKVTLVKPSNHNDRLTDEATVEAGTDQWQSALKDISSLPSGPLPVLAIYDFLGFPRVLSATVTYNVLGAPAIASPEPSSRQPVTFTLTGNNGLEGSDIEVYLDLTSTRVGTGRVPNNNGQWSAQVTVEPGARTLTVLQKKSGKTSARGASRLFKVAPNPPTLLFRTGEVGEFYGSGFPGAEVIVHVTNGALVLRATVQSSGAWVQAIPTTFMPGNYSFDAKQSVSDGGSGRIESNWGTRLTNINVATPKPTGLQVTLNGQRPTFSGQGRNWDSASTQVRFYNNRALLDDVPYASVTNASWQTTSNGDFAPGRYPSLTARQVVNSTWSEDAPFLELTVPSPTPVFTQPPAQTGQRPQISGTAWPASTLVVKISDREDERLTATGGTFTLNATADWAPRTYTIEARATFGEQTSPPATRSFTVKTPVPRFTTSAGDAVDLTPVIEGEGWSGCWIVIYSTSSNQPLGSGPVGGNGKFAISLVPQTPGNLDIYAKQAEEQDSTNVSDQTATLGVNVRVAVPQIQVPPANGRPPRISTFSGVGTTGGFVELYIKGQELPLVENIPVVGGVWSAQVVLPAGARTLEVLLRHGTYPSAKGEHVVTVVPNVPLIDTPLPDEALGNPLFMSGFGFAGDTIRIDTLGGTRLGSVTVSPSGTWTARIDHDMSGDAFEVSASAGAGLDSQPSSPLSVALLLKDLPQFTEPQPGDWVGVRPQYSGLATPGASISIASWFDTEQRVAPPTVADAHGRWEVMGNSDLAEGQGWVTVRQTVGGVESQWVDSGRFMVEKMPAGFEPPTVDFPQLGQEVGRYPMFSGRGVPGSRIYICEEGKYEPPLIPDCWVGRDGRWATQSIIELPIGDNYRYSTRQYRDGAASPWLVPNRDIKVIQVQADFAAAVIHTPAQGATVERRPLFSGAGTPGALLDVFSRSADDLYRQYGVTQVDAQGQWSMRCEEQLDPRLHAISCVQKLDGADSAKPETVNFTVVDRIDVPVLVSPVDGGFVSPRAVIRGTALPGAVIEVVNRGQPSVGWGTAVVDEQGRWAIVTRPLPLGTNNLAMRANKDGSSSLWVDFTVQALDLG</sequence>
<keyword evidence="3" id="KW-1185">Reference proteome</keyword>
<organism evidence="2 3">
    <name type="scientific">Pseudomonas agronomica</name>
    <dbReference type="NCBI Taxonomy" id="2979328"/>
    <lineage>
        <taxon>Bacteria</taxon>
        <taxon>Pseudomonadati</taxon>
        <taxon>Pseudomonadota</taxon>
        <taxon>Gammaproteobacteria</taxon>
        <taxon>Pseudomonadales</taxon>
        <taxon>Pseudomonadaceae</taxon>
        <taxon>Pseudomonas</taxon>
    </lineage>
</organism>
<reference evidence="2" key="1">
    <citation type="submission" date="2022-07" db="EMBL/GenBank/DDBJ databases">
        <title>Pseudomonas agronomica sp. nov.: a novel bacterium with biotechnological application in the synthesis of biofertilizers from valorized agricultural residues.</title>
        <authorList>
            <person name="Robas M."/>
            <person name="Fernandez V.M."/>
            <person name="Luna L."/>
            <person name="Provanza A."/>
            <person name="Jimenez P.A."/>
        </authorList>
    </citation>
    <scope>NUCLEOTIDE SEQUENCE</scope>
    <source>
        <strain evidence="2">SAICEU22T</strain>
    </source>
</reference>
<dbReference type="Proteomes" id="UP001061999">
    <property type="component" value="Unassembled WGS sequence"/>
</dbReference>
<evidence type="ECO:0008006" key="4">
    <source>
        <dbReference type="Google" id="ProtNLM"/>
    </source>
</evidence>
<evidence type="ECO:0000256" key="1">
    <source>
        <dbReference type="SAM" id="MobiDB-lite"/>
    </source>
</evidence>
<feature type="region of interest" description="Disordered" evidence="1">
    <location>
        <begin position="1"/>
        <end position="34"/>
    </location>
</feature>
<name>A0ABT3F4B6_9PSED</name>
<accession>A0ABT3F4B6</accession>
<evidence type="ECO:0000313" key="2">
    <source>
        <dbReference type="EMBL" id="MCW1243938.1"/>
    </source>
</evidence>
<evidence type="ECO:0000313" key="3">
    <source>
        <dbReference type="Proteomes" id="UP001061999"/>
    </source>
</evidence>